<keyword evidence="12" id="KW-0238">DNA-binding</keyword>
<evidence type="ECO:0000256" key="10">
    <source>
        <dbReference type="ARBA" id="ARBA00022840"/>
    </source>
</evidence>
<evidence type="ECO:0000256" key="14">
    <source>
        <dbReference type="ARBA" id="ARBA00038000"/>
    </source>
</evidence>
<dbReference type="EMBL" id="JAYXUD010000006">
    <property type="protein sequence ID" value="MEC6898912.1"/>
    <property type="molecule type" value="Genomic_DNA"/>
</dbReference>
<evidence type="ECO:0000256" key="13">
    <source>
        <dbReference type="ARBA" id="ARBA00023204"/>
    </source>
</evidence>
<keyword evidence="4" id="KW-0677">Repeat</keyword>
<dbReference type="Gene3D" id="1.10.8.280">
    <property type="entry name" value="ABC transporter ATPase domain-like"/>
    <property type="match status" value="1"/>
</dbReference>
<evidence type="ECO:0000256" key="8">
    <source>
        <dbReference type="ARBA" id="ARBA00022771"/>
    </source>
</evidence>
<accession>A0ABU6LKZ3</accession>
<evidence type="ECO:0000256" key="4">
    <source>
        <dbReference type="ARBA" id="ARBA00022737"/>
    </source>
</evidence>
<reference evidence="18 19" key="1">
    <citation type="submission" date="2024-01" db="EMBL/GenBank/DDBJ databases">
        <title>Active colonisers of the gastrointestinal tract of Atlantic salmon farmed in a warm water region.</title>
        <authorList>
            <person name="Bowman J.P."/>
        </authorList>
    </citation>
    <scope>NUCLEOTIDE SEQUENCE [LARGE SCALE GENOMIC DNA]</scope>
    <source>
        <strain evidence="18 19">S4MW1</strain>
    </source>
</reference>
<keyword evidence="2" id="KW-0963">Cytoplasm</keyword>
<keyword evidence="6" id="KW-0227">DNA damage</keyword>
<dbReference type="SMART" id="SM00382">
    <property type="entry name" value="AAA"/>
    <property type="match status" value="2"/>
</dbReference>
<evidence type="ECO:0000256" key="12">
    <source>
        <dbReference type="ARBA" id="ARBA00023125"/>
    </source>
</evidence>
<dbReference type="InterPro" id="IPR017871">
    <property type="entry name" value="ABC_transporter-like_CS"/>
</dbReference>
<comment type="caution">
    <text evidence="18">The sequence shown here is derived from an EMBL/GenBank/DDBJ whole genome shotgun (WGS) entry which is preliminary data.</text>
</comment>
<keyword evidence="19" id="KW-1185">Reference proteome</keyword>
<proteinExistence type="inferred from homology"/>
<feature type="domain" description="AAA+ ATPase" evidence="17">
    <location>
        <begin position="444"/>
        <end position="694"/>
    </location>
</feature>
<dbReference type="Gene3D" id="3.40.50.300">
    <property type="entry name" value="P-loop containing nucleotide triphosphate hydrolases"/>
    <property type="match status" value="3"/>
</dbReference>
<keyword evidence="9" id="KW-0862">Zinc</keyword>
<evidence type="ECO:0000313" key="19">
    <source>
        <dbReference type="Proteomes" id="UP001339429"/>
    </source>
</evidence>
<feature type="domain" description="AAA+ ATPase" evidence="17">
    <location>
        <begin position="23"/>
        <end position="396"/>
    </location>
</feature>
<dbReference type="Pfam" id="PF17755">
    <property type="entry name" value="UvrA_DNA-bind"/>
    <property type="match status" value="1"/>
</dbReference>
<keyword evidence="10 18" id="KW-0067">ATP-binding</keyword>
<dbReference type="GO" id="GO:0005524">
    <property type="term" value="F:ATP binding"/>
    <property type="evidence" value="ECO:0007669"/>
    <property type="project" value="UniProtKB-KW"/>
</dbReference>
<evidence type="ECO:0000256" key="6">
    <source>
        <dbReference type="ARBA" id="ARBA00022763"/>
    </source>
</evidence>
<evidence type="ECO:0000256" key="5">
    <source>
        <dbReference type="ARBA" id="ARBA00022741"/>
    </source>
</evidence>
<name>A0ABU6LKZ3_9GAMM</name>
<evidence type="ECO:0000256" key="3">
    <source>
        <dbReference type="ARBA" id="ARBA00022723"/>
    </source>
</evidence>
<keyword evidence="8" id="KW-0863">Zinc-finger</keyword>
<gene>
    <name evidence="18" type="ORF">VXS00_09695</name>
</gene>
<dbReference type="Proteomes" id="UP001339429">
    <property type="component" value="Unassembled WGS sequence"/>
</dbReference>
<dbReference type="InterPro" id="IPR003593">
    <property type="entry name" value="AAA+_ATPase"/>
</dbReference>
<evidence type="ECO:0000256" key="11">
    <source>
        <dbReference type="ARBA" id="ARBA00022881"/>
    </source>
</evidence>
<evidence type="ECO:0000256" key="15">
    <source>
        <dbReference type="ARBA" id="ARBA00039316"/>
    </source>
</evidence>
<comment type="subcellular location">
    <subcellularLocation>
        <location evidence="1">Cytoplasm</location>
    </subcellularLocation>
</comment>
<evidence type="ECO:0000256" key="16">
    <source>
        <dbReference type="ARBA" id="ARBA00042156"/>
    </source>
</evidence>
<keyword evidence="3" id="KW-0479">Metal-binding</keyword>
<dbReference type="Gene3D" id="1.20.1580.10">
    <property type="entry name" value="ABC transporter ATPase like domain"/>
    <property type="match status" value="2"/>
</dbReference>
<dbReference type="PANTHER" id="PTHR43152">
    <property type="entry name" value="UVRABC SYSTEM PROTEIN A"/>
    <property type="match status" value="1"/>
</dbReference>
<dbReference type="PROSITE" id="PS00211">
    <property type="entry name" value="ABC_TRANSPORTER_1"/>
    <property type="match status" value="1"/>
</dbReference>
<keyword evidence="5" id="KW-0547">Nucleotide-binding</keyword>
<dbReference type="InterPro" id="IPR041552">
    <property type="entry name" value="UvrA_DNA-bd"/>
</dbReference>
<keyword evidence="13" id="KW-0234">DNA repair</keyword>
<evidence type="ECO:0000259" key="17">
    <source>
        <dbReference type="SMART" id="SM00382"/>
    </source>
</evidence>
<comment type="similarity">
    <text evidence="14">Belongs to the ABC transporter superfamily. UvrA family.</text>
</comment>
<evidence type="ECO:0000256" key="7">
    <source>
        <dbReference type="ARBA" id="ARBA00022769"/>
    </source>
</evidence>
<keyword evidence="11" id="KW-0267">Excision nuclease</keyword>
<sequence>MNNIKLTNVSTHNLKKIDVEIHKNKITSIYGRSGAGKSSLAFATLYQLCRDEFNALENGYTDNSEYYIQEYQGTIPAVAISQGYKNNNPRSTLYSYLNLPQILSTLSFVGFDVPEFKKLKLNRIENECPSCKGKGILQKIDNLSLVDFNKAISEKPFSLWKTGSFANLYHSTLLAFCELEQINIDIPFKNLPETEKYKVLHGCSEKRLDIKFKYRGSTRSRRVIYEGMMIFAESKQKKIKGDYVISSTCPDCFGSKVNYQYYKELKIQDISMVEFLVSPFSELLLKLQHNMQKNTLTVLLTSLCDIGLGYLHFSRSMPSLSGGELQKLRFSRLLTSNISGVLFVIDEISSQLSPSDFPIIFMHLKKLAKNNTVVLVEHAKYFIDNSDYKIHIGLDAGDKGGYICKNMNIVPIKFERMKMPTNDFITFSKINKYNIVNQSVSIPKKRITVFTGLPGSGKSSLARAIDEMGQAIYISQKFSSYNNRSILANTLKINNYLSDFFAKETGISSDNFILSKGAGCKTCNGTGAIKYERGYDGYFYTICNDCEGNLFNKNNHNLQIKVNGLTIIDFYQMNFFDLYSNIQNKKNISNTLLRIVNCMVQLELGHLQLIRKTQTLSGGEMRRVKLCEHLYRQKETKKILIMDEPVVGLDPETASKVAKFIFSKVSLFGAIIMIEHREEIIDLADYQVKIGPLSGPMGGKVLSQEFLA</sequence>
<evidence type="ECO:0000256" key="9">
    <source>
        <dbReference type="ARBA" id="ARBA00022833"/>
    </source>
</evidence>
<keyword evidence="7" id="KW-0228">DNA excision</keyword>
<organism evidence="18 19">
    <name type="scientific">Photobacterium piscicola</name>
    <dbReference type="NCBI Taxonomy" id="1378299"/>
    <lineage>
        <taxon>Bacteria</taxon>
        <taxon>Pseudomonadati</taxon>
        <taxon>Pseudomonadota</taxon>
        <taxon>Gammaproteobacteria</taxon>
        <taxon>Vibrionales</taxon>
        <taxon>Vibrionaceae</taxon>
        <taxon>Photobacterium</taxon>
    </lineage>
</organism>
<dbReference type="PANTHER" id="PTHR43152:SF3">
    <property type="entry name" value="UVRABC SYSTEM PROTEIN A"/>
    <property type="match status" value="1"/>
</dbReference>
<dbReference type="RefSeq" id="WP_327779761.1">
    <property type="nucleotide sequence ID" value="NZ_JAYXUD010000006.1"/>
</dbReference>
<evidence type="ECO:0000256" key="1">
    <source>
        <dbReference type="ARBA" id="ARBA00004496"/>
    </source>
</evidence>
<evidence type="ECO:0000256" key="2">
    <source>
        <dbReference type="ARBA" id="ARBA00022490"/>
    </source>
</evidence>
<dbReference type="SUPFAM" id="SSF52540">
    <property type="entry name" value="P-loop containing nucleoside triphosphate hydrolases"/>
    <property type="match status" value="2"/>
</dbReference>
<evidence type="ECO:0000313" key="18">
    <source>
        <dbReference type="EMBL" id="MEC6898912.1"/>
    </source>
</evidence>
<dbReference type="InterPro" id="IPR027417">
    <property type="entry name" value="P-loop_NTPase"/>
</dbReference>
<protein>
    <recommendedName>
        <fullName evidence="15">UvrABC system protein A</fullName>
    </recommendedName>
    <alternativeName>
        <fullName evidence="16">Excinuclease ABC subunit A</fullName>
    </alternativeName>
</protein>